<sequence>MRRKLPALLIALVTTLAAVFGAVSPAAAALPDAVGFVLWNGAATVPSGTWPAATSVSPGPVGIYTIKFPGQAAKGGVVHVTAINSGPRFCQAVKWGPSGTDEIVVVQCSQPGGALVATAFTALFDSSSAPISSAINGRFGYVDWNDATGTMVDQFNSSGAVNGVTPLGGGVYEVKLPGLSTAGPIDGSLQVTAVNSTPARCKVRNWTSSPAGQVAYVACFTSTGAPFKTRFTLSYQYNQSLWGAGWPPRYFGYLWFRPPVGPPSTNFNSQAGFGVNTLMGAGVGLSLVTFPRLVGLPDTVQVTASGGTSEFCNLLAPWVHSATDTIVRDVACYDSGGARVNTGFLVSANAAV</sequence>
<evidence type="ECO:0000256" key="1">
    <source>
        <dbReference type="SAM" id="SignalP"/>
    </source>
</evidence>
<dbReference type="Proteomes" id="UP001501470">
    <property type="component" value="Unassembled WGS sequence"/>
</dbReference>
<reference evidence="2 3" key="1">
    <citation type="journal article" date="2019" name="Int. J. Syst. Evol. Microbiol.">
        <title>The Global Catalogue of Microorganisms (GCM) 10K type strain sequencing project: providing services to taxonomists for standard genome sequencing and annotation.</title>
        <authorList>
            <consortium name="The Broad Institute Genomics Platform"/>
            <consortium name="The Broad Institute Genome Sequencing Center for Infectious Disease"/>
            <person name="Wu L."/>
            <person name="Ma J."/>
        </authorList>
    </citation>
    <scope>NUCLEOTIDE SEQUENCE [LARGE SCALE GENOMIC DNA]</scope>
    <source>
        <strain evidence="2 3">JCM 15933</strain>
    </source>
</reference>
<comment type="caution">
    <text evidence="2">The sequence shown here is derived from an EMBL/GenBank/DDBJ whole genome shotgun (WGS) entry which is preliminary data.</text>
</comment>
<keyword evidence="1" id="KW-0732">Signal</keyword>
<keyword evidence="3" id="KW-1185">Reference proteome</keyword>
<dbReference type="RefSeq" id="WP_344505144.1">
    <property type="nucleotide sequence ID" value="NZ_BAAAQD010000011.1"/>
</dbReference>
<protein>
    <submittedName>
        <fullName evidence="2">Uncharacterized protein</fullName>
    </submittedName>
</protein>
<feature type="chain" id="PRO_5046767570" evidence="1">
    <location>
        <begin position="29"/>
        <end position="352"/>
    </location>
</feature>
<evidence type="ECO:0000313" key="3">
    <source>
        <dbReference type="Proteomes" id="UP001501470"/>
    </source>
</evidence>
<feature type="signal peptide" evidence="1">
    <location>
        <begin position="1"/>
        <end position="28"/>
    </location>
</feature>
<dbReference type="EMBL" id="BAAAQD010000011">
    <property type="protein sequence ID" value="GAA1531144.1"/>
    <property type="molecule type" value="Genomic_DNA"/>
</dbReference>
<organism evidence="2 3">
    <name type="scientific">Dactylosporangium maewongense</name>
    <dbReference type="NCBI Taxonomy" id="634393"/>
    <lineage>
        <taxon>Bacteria</taxon>
        <taxon>Bacillati</taxon>
        <taxon>Actinomycetota</taxon>
        <taxon>Actinomycetes</taxon>
        <taxon>Micromonosporales</taxon>
        <taxon>Micromonosporaceae</taxon>
        <taxon>Dactylosporangium</taxon>
    </lineage>
</organism>
<accession>A0ABN2B383</accession>
<proteinExistence type="predicted"/>
<evidence type="ECO:0000313" key="2">
    <source>
        <dbReference type="EMBL" id="GAA1531144.1"/>
    </source>
</evidence>
<name>A0ABN2B383_9ACTN</name>
<gene>
    <name evidence="2" type="ORF">GCM10009827_056080</name>
</gene>